<name>A0ABT9AFP6_9BACT</name>
<dbReference type="Proteomes" id="UP001167796">
    <property type="component" value="Unassembled WGS sequence"/>
</dbReference>
<organism evidence="2 3">
    <name type="scientific">Hymenobacter mellowenesis</name>
    <dbReference type="NCBI Taxonomy" id="3063995"/>
    <lineage>
        <taxon>Bacteria</taxon>
        <taxon>Pseudomonadati</taxon>
        <taxon>Bacteroidota</taxon>
        <taxon>Cytophagia</taxon>
        <taxon>Cytophagales</taxon>
        <taxon>Hymenobacteraceae</taxon>
        <taxon>Hymenobacter</taxon>
    </lineage>
</organism>
<gene>
    <name evidence="2" type="ORF">Q5H92_17555</name>
</gene>
<keyword evidence="1" id="KW-0472">Membrane</keyword>
<accession>A0ABT9AFP6</accession>
<sequence length="155" mass="17313">MLKIALPRTWNYVLGAFIFAFSAYALINKEFYLGITSLLLTTGTATTYNYIALDFAAGYKGDFTCLFGLIPLGGWERLPAINHVFLKHFSEIAKDEISDSGVYQTLKRQRYLVMFSVPNSSVGWLLLEVQNVHKARAIAKDIATAGALELKDYTC</sequence>
<keyword evidence="3" id="KW-1185">Reference proteome</keyword>
<keyword evidence="1" id="KW-0812">Transmembrane</keyword>
<evidence type="ECO:0000313" key="3">
    <source>
        <dbReference type="Proteomes" id="UP001167796"/>
    </source>
</evidence>
<comment type="caution">
    <text evidence="2">The sequence shown here is derived from an EMBL/GenBank/DDBJ whole genome shotgun (WGS) entry which is preliminary data.</text>
</comment>
<evidence type="ECO:0000256" key="1">
    <source>
        <dbReference type="SAM" id="Phobius"/>
    </source>
</evidence>
<feature type="transmembrane region" description="Helical" evidence="1">
    <location>
        <begin position="33"/>
        <end position="51"/>
    </location>
</feature>
<dbReference type="RefSeq" id="WP_305012858.1">
    <property type="nucleotide sequence ID" value="NZ_JAUQSX010000009.1"/>
</dbReference>
<keyword evidence="1" id="KW-1133">Transmembrane helix</keyword>
<protein>
    <submittedName>
        <fullName evidence="2">Uncharacterized protein</fullName>
    </submittedName>
</protein>
<evidence type="ECO:0000313" key="2">
    <source>
        <dbReference type="EMBL" id="MDO7848177.1"/>
    </source>
</evidence>
<reference evidence="2" key="1">
    <citation type="submission" date="2023-07" db="EMBL/GenBank/DDBJ databases">
        <authorList>
            <person name="Kim M.K."/>
        </authorList>
    </citation>
    <scope>NUCLEOTIDE SEQUENCE</scope>
    <source>
        <strain evidence="2">M29</strain>
    </source>
</reference>
<feature type="transmembrane region" description="Helical" evidence="1">
    <location>
        <begin position="9"/>
        <end position="27"/>
    </location>
</feature>
<proteinExistence type="predicted"/>
<dbReference type="EMBL" id="JAUQSX010000009">
    <property type="protein sequence ID" value="MDO7848177.1"/>
    <property type="molecule type" value="Genomic_DNA"/>
</dbReference>